<proteinExistence type="predicted"/>
<gene>
    <name evidence="2" type="ORF">F988_02494</name>
</gene>
<comment type="caution">
    <text evidence="2">The sequence shown here is derived from an EMBL/GenBank/DDBJ whole genome shotgun (WGS) entry which is preliminary data.</text>
</comment>
<evidence type="ECO:0000256" key="1">
    <source>
        <dbReference type="SAM" id="SignalP"/>
    </source>
</evidence>
<protein>
    <recommendedName>
        <fullName evidence="4">Lipoprotein</fullName>
    </recommendedName>
</protein>
<dbReference type="Proteomes" id="UP000023776">
    <property type="component" value="Unassembled WGS sequence"/>
</dbReference>
<dbReference type="PROSITE" id="PS51257">
    <property type="entry name" value="PROKAR_LIPOPROTEIN"/>
    <property type="match status" value="1"/>
</dbReference>
<dbReference type="AlphaFoldDB" id="N8RPE7"/>
<dbReference type="GeneID" id="99690820"/>
<reference evidence="2 3" key="1">
    <citation type="submission" date="2013-02" db="EMBL/GenBank/DDBJ databases">
        <title>The Genome Sequence of Acinetobacter parvus CIP 108168.</title>
        <authorList>
            <consortium name="The Broad Institute Genome Sequencing Platform"/>
            <consortium name="The Broad Institute Genome Sequencing Center for Infectious Disease"/>
            <person name="Cerqueira G."/>
            <person name="Feldgarden M."/>
            <person name="Courvalin P."/>
            <person name="Perichon B."/>
            <person name="Grillot-Courvalin C."/>
            <person name="Clermont D."/>
            <person name="Rocha E."/>
            <person name="Yoon E.-J."/>
            <person name="Nemec A."/>
            <person name="Walker B."/>
            <person name="Young S.K."/>
            <person name="Zeng Q."/>
            <person name="Gargeya S."/>
            <person name="Fitzgerald M."/>
            <person name="Haas B."/>
            <person name="Abouelleil A."/>
            <person name="Alvarado L."/>
            <person name="Arachchi H.M."/>
            <person name="Berlin A.M."/>
            <person name="Chapman S.B."/>
            <person name="Dewar J."/>
            <person name="Goldberg J."/>
            <person name="Griggs A."/>
            <person name="Gujja S."/>
            <person name="Hansen M."/>
            <person name="Howarth C."/>
            <person name="Imamovic A."/>
            <person name="Larimer J."/>
            <person name="McCowan C."/>
            <person name="Murphy C."/>
            <person name="Neiman D."/>
            <person name="Pearson M."/>
            <person name="Priest M."/>
            <person name="Roberts A."/>
            <person name="Saif S."/>
            <person name="Shea T."/>
            <person name="Sisk P."/>
            <person name="Sykes S."/>
            <person name="Wortman J."/>
            <person name="Nusbaum C."/>
            <person name="Birren B."/>
        </authorList>
    </citation>
    <scope>NUCLEOTIDE SEQUENCE [LARGE SCALE GENOMIC DNA]</scope>
    <source>
        <strain evidence="2 3">CIP 108168</strain>
    </source>
</reference>
<feature type="chain" id="PRO_5004131600" description="Lipoprotein" evidence="1">
    <location>
        <begin position="25"/>
        <end position="183"/>
    </location>
</feature>
<dbReference type="EMBL" id="APOM01000056">
    <property type="protein sequence ID" value="ENU35419.1"/>
    <property type="molecule type" value="Genomic_DNA"/>
</dbReference>
<keyword evidence="1" id="KW-0732">Signal</keyword>
<evidence type="ECO:0000313" key="3">
    <source>
        <dbReference type="Proteomes" id="UP000023776"/>
    </source>
</evidence>
<evidence type="ECO:0000313" key="2">
    <source>
        <dbReference type="EMBL" id="ENU35419.1"/>
    </source>
</evidence>
<keyword evidence="3" id="KW-1185">Reference proteome</keyword>
<feature type="signal peptide" evidence="1">
    <location>
        <begin position="1"/>
        <end position="24"/>
    </location>
</feature>
<dbReference type="PATRIC" id="fig|981333.9.peg.2547"/>
<dbReference type="HOGENOM" id="CLU_127474_0_0_6"/>
<organism evidence="2 3">
    <name type="scientific">Acinetobacter parvus DSM 16617 = CIP 108168</name>
    <dbReference type="NCBI Taxonomy" id="981333"/>
    <lineage>
        <taxon>Bacteria</taxon>
        <taxon>Pseudomonadati</taxon>
        <taxon>Pseudomonadota</taxon>
        <taxon>Gammaproteobacteria</taxon>
        <taxon>Moraxellales</taxon>
        <taxon>Moraxellaceae</taxon>
        <taxon>Acinetobacter</taxon>
    </lineage>
</organism>
<dbReference type="RefSeq" id="WP_004683293.1">
    <property type="nucleotide sequence ID" value="NZ_AIEB01000001.1"/>
</dbReference>
<name>N8RPE7_9GAMM</name>
<accession>N8RPE7</accession>
<evidence type="ECO:0008006" key="4">
    <source>
        <dbReference type="Google" id="ProtNLM"/>
    </source>
</evidence>
<sequence>MKGNSLFLSMPILGSILFLPTAFACAPYSPDDVFIARLQAVQKIASTDHYHLTISNSHFIFQGFRTWIMRSKPKQWQSQFPLKNIKKNDLIIGLAYAPDQAKPHNYTVASLARLQCQNNILSIDQPIVPFLAWNRKNNNCHDDHTTSIKLLDGFLAYDQSYYLKKLHTKYPTCQALFSAFPKS</sequence>